<name>I0ENA8_HELC0</name>
<keyword evidence="4" id="KW-0067">ATP-binding</keyword>
<evidence type="ECO:0000256" key="2">
    <source>
        <dbReference type="ARBA" id="ARBA00022741"/>
    </source>
</evidence>
<dbReference type="EMBL" id="CP003479">
    <property type="protein sequence ID" value="AFI04427.1"/>
    <property type="molecule type" value="Genomic_DNA"/>
</dbReference>
<dbReference type="SUPFAM" id="SSF55326">
    <property type="entry name" value="PurM N-terminal domain-like"/>
    <property type="match status" value="1"/>
</dbReference>
<dbReference type="GO" id="GO:0005524">
    <property type="term" value="F:ATP binding"/>
    <property type="evidence" value="ECO:0007669"/>
    <property type="project" value="UniProtKB-KW"/>
</dbReference>
<dbReference type="Pfam" id="PF00586">
    <property type="entry name" value="AIRS"/>
    <property type="match status" value="1"/>
</dbReference>
<dbReference type="PATRIC" id="fig|182217.3.peg.1235"/>
<dbReference type="SUPFAM" id="SSF56042">
    <property type="entry name" value="PurM C-terminal domain-like"/>
    <property type="match status" value="1"/>
</dbReference>
<dbReference type="NCBIfam" id="TIGR00476">
    <property type="entry name" value="selD"/>
    <property type="match status" value="1"/>
</dbReference>
<evidence type="ECO:0000313" key="8">
    <source>
        <dbReference type="EMBL" id="AFI04427.1"/>
    </source>
</evidence>
<dbReference type="PIRSF" id="PIRSF036407">
    <property type="entry name" value="Selenphspht_syn"/>
    <property type="match status" value="1"/>
</dbReference>
<dbReference type="InterPro" id="IPR010918">
    <property type="entry name" value="PurM-like_C_dom"/>
</dbReference>
<dbReference type="Gene3D" id="3.30.1330.10">
    <property type="entry name" value="PurM-like, N-terminal domain"/>
    <property type="match status" value="1"/>
</dbReference>
<dbReference type="Gene3D" id="3.90.650.10">
    <property type="entry name" value="PurM-like C-terminal domain"/>
    <property type="match status" value="1"/>
</dbReference>
<dbReference type="Pfam" id="PF02769">
    <property type="entry name" value="AIRS_C"/>
    <property type="match status" value="1"/>
</dbReference>
<dbReference type="eggNOG" id="COG0709">
    <property type="taxonomic scope" value="Bacteria"/>
</dbReference>
<accession>I0ENA8</accession>
<evidence type="ECO:0000256" key="4">
    <source>
        <dbReference type="ARBA" id="ARBA00022840"/>
    </source>
</evidence>
<protein>
    <submittedName>
        <fullName evidence="8">Selenophosphate synthetase,water dikinase</fullName>
    </submittedName>
</protein>
<dbReference type="CDD" id="cd02195">
    <property type="entry name" value="SelD"/>
    <property type="match status" value="1"/>
</dbReference>
<dbReference type="GO" id="GO:0016260">
    <property type="term" value="P:selenocysteine biosynthetic process"/>
    <property type="evidence" value="ECO:0007669"/>
    <property type="project" value="TreeGrafter"/>
</dbReference>
<dbReference type="Proteomes" id="UP000005010">
    <property type="component" value="Chromosome"/>
</dbReference>
<dbReference type="HOGENOM" id="CLU_032859_0_1_7"/>
<dbReference type="KEGG" id="hce:HCW_05825"/>
<evidence type="ECO:0000313" key="9">
    <source>
        <dbReference type="Proteomes" id="UP000005010"/>
    </source>
</evidence>
<dbReference type="STRING" id="182217.HCW_05825"/>
<evidence type="ECO:0000259" key="7">
    <source>
        <dbReference type="Pfam" id="PF02769"/>
    </source>
</evidence>
<dbReference type="InterPro" id="IPR016188">
    <property type="entry name" value="PurM-like_N"/>
</dbReference>
<evidence type="ECO:0000256" key="1">
    <source>
        <dbReference type="ARBA" id="ARBA00022679"/>
    </source>
</evidence>
<keyword evidence="5" id="KW-0711">Selenium</keyword>
<keyword evidence="9" id="KW-1185">Reference proteome</keyword>
<dbReference type="PANTHER" id="PTHR10256">
    <property type="entry name" value="SELENIDE, WATER DIKINASE"/>
    <property type="match status" value="1"/>
</dbReference>
<dbReference type="GO" id="GO:0005737">
    <property type="term" value="C:cytoplasm"/>
    <property type="evidence" value="ECO:0007669"/>
    <property type="project" value="TreeGrafter"/>
</dbReference>
<dbReference type="PANTHER" id="PTHR10256:SF0">
    <property type="entry name" value="INACTIVE SELENIDE, WATER DIKINASE-LIKE PROTEIN-RELATED"/>
    <property type="match status" value="1"/>
</dbReference>
<feature type="domain" description="PurM-like C-terminal" evidence="7">
    <location>
        <begin position="140"/>
        <end position="308"/>
    </location>
</feature>
<sequence length="314" mass="34523">MANLKQTDDKNLLVGFKESDDCGIYRLRDNTLLVQSVDFITPVVDDAFMYGQIAGANALSDVFAKRAKAITAMSLLMWDKEHLEAIDIQAILEGAQAKLDEAKCALVGGHSIVDKEQKYGLSVTGIIEDGIFWRNNGAVVGDSIILTKPIGSGILTTALKRGLMEYSSSLEVVQSMASLNLRAKEIAQKFEVRACTDVTGFGLLGHLKEMLNSHISIEVMAKEVLVFDRAIEFLEQEVVPMGSRKNKEFLSPFVKSHFKGNDLIFYDAQTSGGLLIALNEKDAKELLKQLVDNDIQASIIAQCVKKQDIPLKLL</sequence>
<organism evidence="8 9">
    <name type="scientific">Helicobacter cetorum (strain ATCC BAA-429 / MIT 00-7128)</name>
    <dbReference type="NCBI Taxonomy" id="182217"/>
    <lineage>
        <taxon>Bacteria</taxon>
        <taxon>Pseudomonadati</taxon>
        <taxon>Campylobacterota</taxon>
        <taxon>Epsilonproteobacteria</taxon>
        <taxon>Campylobacterales</taxon>
        <taxon>Helicobacteraceae</taxon>
        <taxon>Helicobacter</taxon>
    </lineage>
</organism>
<feature type="domain" description="PurM-like N-terminal" evidence="6">
    <location>
        <begin position="20"/>
        <end position="126"/>
    </location>
</feature>
<keyword evidence="2" id="KW-0547">Nucleotide-binding</keyword>
<dbReference type="InterPro" id="IPR036921">
    <property type="entry name" value="PurM-like_N_sf"/>
</dbReference>
<proteinExistence type="predicted"/>
<keyword evidence="3 8" id="KW-0418">Kinase</keyword>
<dbReference type="InterPro" id="IPR036676">
    <property type="entry name" value="PurM-like_C_sf"/>
</dbReference>
<evidence type="ECO:0000256" key="5">
    <source>
        <dbReference type="ARBA" id="ARBA00023266"/>
    </source>
</evidence>
<evidence type="ECO:0000256" key="3">
    <source>
        <dbReference type="ARBA" id="ARBA00022777"/>
    </source>
</evidence>
<dbReference type="AlphaFoldDB" id="I0ENA8"/>
<reference evidence="9" key="1">
    <citation type="submission" date="2012-04" db="EMBL/GenBank/DDBJ databases">
        <title>Complete genome sequence of Helicobacter cetorum strain MIT 00-7128.</title>
        <authorList>
            <person name="Kersulyte D."/>
            <person name="Berg D.E."/>
        </authorList>
    </citation>
    <scope>NUCLEOTIDE SEQUENCE [LARGE SCALE GENOMIC DNA]</scope>
    <source>
        <strain evidence="9">MIT 00-7128</strain>
    </source>
</reference>
<dbReference type="GO" id="GO:0004756">
    <property type="term" value="F:selenide, water dikinase activity"/>
    <property type="evidence" value="ECO:0007669"/>
    <property type="project" value="TreeGrafter"/>
</dbReference>
<keyword evidence="1" id="KW-0808">Transferase</keyword>
<evidence type="ECO:0000259" key="6">
    <source>
        <dbReference type="Pfam" id="PF00586"/>
    </source>
</evidence>
<gene>
    <name evidence="8" type="ordered locus">HCW_05825</name>
</gene>
<dbReference type="InterPro" id="IPR004536">
    <property type="entry name" value="SPS/SelD"/>
</dbReference>